<dbReference type="PANTHER" id="PTHR28283:SF1">
    <property type="entry name" value="3',5'-CYCLIC-NUCLEOTIDE PHOSPHODIESTERASE 1"/>
    <property type="match status" value="1"/>
</dbReference>
<organism evidence="2 3">
    <name type="scientific">Vreelandella boliviensis LC1</name>
    <dbReference type="NCBI Taxonomy" id="1072583"/>
    <lineage>
        <taxon>Bacteria</taxon>
        <taxon>Pseudomonadati</taxon>
        <taxon>Pseudomonadota</taxon>
        <taxon>Gammaproteobacteria</taxon>
        <taxon>Oceanospirillales</taxon>
        <taxon>Halomonadaceae</taxon>
        <taxon>Vreelandella</taxon>
    </lineage>
</organism>
<reference evidence="2 3" key="1">
    <citation type="submission" date="2017-07" db="EMBL/GenBank/DDBJ databases">
        <title>Shotgun whole genome sequences of three halophilic bacterial isolates.</title>
        <authorList>
            <person name="Pozzo T."/>
            <person name="Higdon S.M."/>
            <person name="Quillaguaman J."/>
        </authorList>
    </citation>
    <scope>NUCLEOTIDE SEQUENCE [LARGE SCALE GENOMIC DNA]</scope>
    <source>
        <strain evidence="2 3">LC1</strain>
    </source>
</reference>
<feature type="domain" description="Metallo-beta-lactamase" evidence="1">
    <location>
        <begin position="45"/>
        <end position="220"/>
    </location>
</feature>
<accession>A0ABX4GEN7</accession>
<evidence type="ECO:0000313" key="3">
    <source>
        <dbReference type="Proteomes" id="UP000216538"/>
    </source>
</evidence>
<dbReference type="SMART" id="SM00849">
    <property type="entry name" value="Lactamase_B"/>
    <property type="match status" value="1"/>
</dbReference>
<sequence>MTIFRDDISTQSSISVIYLIRQKWSDSTVNVNVLGASGGLESSQGTSAFLLNPSTLLDAGTGVNQLSNEQLGGLKNILLTHAHIDHIASLPLLIDSLFETLVSRRQALTVYALPDVIKALQSHIFNHVIWPDFAQLPSPEQPVLRYVPITHWHPYTFDATVAVTPFPVTHGVPACGYWISCPTGTVGFSGDTGLSDITIQSLNRLGALDTLVIECAFPNHLDRLAESAYHLTPQRLAKLFYRVATPPKKLLITHLKPPYRSKIIQQLHAALPTTQPWQAI</sequence>
<name>A0ABX4GEN7_9GAMM</name>
<proteinExistence type="predicted"/>
<evidence type="ECO:0000259" key="1">
    <source>
        <dbReference type="SMART" id="SM00849"/>
    </source>
</evidence>
<protein>
    <submittedName>
        <fullName evidence="2">3',5'-cyclic-nucleotide phosphodiesterase</fullName>
    </submittedName>
</protein>
<dbReference type="Pfam" id="PF12706">
    <property type="entry name" value="Lactamase_B_2"/>
    <property type="match status" value="1"/>
</dbReference>
<comment type="caution">
    <text evidence="2">The sequence shown here is derived from an EMBL/GenBank/DDBJ whole genome shotgun (WGS) entry which is preliminary data.</text>
</comment>
<dbReference type="Proteomes" id="UP000216538">
    <property type="component" value="Unassembled WGS sequence"/>
</dbReference>
<gene>
    <name evidence="2" type="ORF">CE457_00745</name>
</gene>
<evidence type="ECO:0000313" key="2">
    <source>
        <dbReference type="EMBL" id="OZT75787.1"/>
    </source>
</evidence>
<dbReference type="PANTHER" id="PTHR28283">
    <property type="entry name" value="3',5'-CYCLIC-NUCLEOTIDE PHOSPHODIESTERASE 1"/>
    <property type="match status" value="1"/>
</dbReference>
<dbReference type="CDD" id="cd07735">
    <property type="entry name" value="class_II_PDE_MBL-fold"/>
    <property type="match status" value="1"/>
</dbReference>
<dbReference type="PRINTS" id="PR00388">
    <property type="entry name" value="PDIESTERASE2"/>
</dbReference>
<dbReference type="InterPro" id="IPR036866">
    <property type="entry name" value="RibonucZ/Hydroxyglut_hydro"/>
</dbReference>
<dbReference type="Gene3D" id="3.60.15.10">
    <property type="entry name" value="Ribonuclease Z/Hydroxyacylglutathione hydrolase-like"/>
    <property type="match status" value="1"/>
</dbReference>
<dbReference type="SUPFAM" id="SSF56281">
    <property type="entry name" value="Metallo-hydrolase/oxidoreductase"/>
    <property type="match status" value="1"/>
</dbReference>
<dbReference type="EMBL" id="NPEY01000001">
    <property type="protein sequence ID" value="OZT75787.1"/>
    <property type="molecule type" value="Genomic_DNA"/>
</dbReference>
<dbReference type="InterPro" id="IPR001279">
    <property type="entry name" value="Metallo-B-lactamas"/>
</dbReference>
<keyword evidence="3" id="KW-1185">Reference proteome</keyword>
<dbReference type="InterPro" id="IPR000396">
    <property type="entry name" value="Pdiesterase2"/>
</dbReference>